<dbReference type="Proteomes" id="UP000164342">
    <property type="component" value="Segment"/>
</dbReference>
<dbReference type="EMBL" id="KM213865">
    <property type="protein sequence ID" value="AJP67516.1"/>
    <property type="molecule type" value="Viral_cRNA"/>
</dbReference>
<accession>A0A0C5KH24</accession>
<dbReference type="RefSeq" id="YP_009177223.1">
    <property type="nucleotide sequence ID" value="NC_028244.1"/>
</dbReference>
<dbReference type="GeneID" id="26122896"/>
<feature type="region of interest" description="Disordered" evidence="1">
    <location>
        <begin position="273"/>
        <end position="295"/>
    </location>
</feature>
<proteinExistence type="predicted"/>
<evidence type="ECO:0000313" key="2">
    <source>
        <dbReference type="EMBL" id="AJP67516.1"/>
    </source>
</evidence>
<keyword evidence="3" id="KW-1185">Reference proteome</keyword>
<evidence type="ECO:0000256" key="1">
    <source>
        <dbReference type="SAM" id="MobiDB-lite"/>
    </source>
</evidence>
<name>A0A0C5KH24_9RHAB</name>
<dbReference type="SMR" id="A0A0C5KH24"/>
<gene>
    <name evidence="2" type="primary">P</name>
</gene>
<organism evidence="2 3">
    <name type="scientific">Cytorhabdovirus hordei</name>
    <dbReference type="NCBI Taxonomy" id="1985699"/>
    <lineage>
        <taxon>Viruses</taxon>
        <taxon>Riboviria</taxon>
        <taxon>Orthornavirae</taxon>
        <taxon>Negarnaviricota</taxon>
        <taxon>Haploviricotina</taxon>
        <taxon>Monjiviricetes</taxon>
        <taxon>Mononegavirales</taxon>
        <taxon>Rhabdoviridae</taxon>
        <taxon>Betarhabdovirinae</taxon>
        <taxon>Betacytorhabdovirus</taxon>
        <taxon>Betacytorhabdovirus hordei</taxon>
    </lineage>
</organism>
<evidence type="ECO:0000313" key="3">
    <source>
        <dbReference type="Proteomes" id="UP000164342"/>
    </source>
</evidence>
<dbReference type="KEGG" id="vg:26122896"/>
<dbReference type="OrthoDB" id="32538at10239"/>
<protein>
    <submittedName>
        <fullName evidence="2">P protein</fullName>
    </submittedName>
</protein>
<sequence>MSSSNAAVTFDDDVPDDIAPRAYDLDLDGIFGEQDVADADRQAENDVEEQEEEEKMVPTIKGERYISGVEELAALLKDHANRRGMEMKKEWVNIMKRKYHEMKDKMLKSHVELFLLGIQVERNTSVDKDFKDTATRLNDEVNKVSGISKKLMDSQAKIAKDVDQKMKELTAYCRKMESMVSEVKTVVESASRPSSIASWAQGEEKNTSEDYNYDKFLSMIGFSANHIRSSVMKKCHVAITDEMYTHVISGEADSDDMADYYSRILNYADRVVKGSSKEERTRPASSSRHDPYGDL</sequence>
<reference evidence="2 3" key="1">
    <citation type="journal article" date="2015" name="Virology">
        <title>Characterization of the complete genome of Barley yellow striate mosaic virus reveals a nested gene encoding a small hydrophobic protein.</title>
        <authorList>
            <person name="Yan T."/>
            <person name="Zhu J.R."/>
            <person name="Di D."/>
            <person name="Gao Q."/>
            <person name="Zhang Y."/>
            <person name="Zhang A."/>
            <person name="Yan C."/>
            <person name="Miao H."/>
            <person name="Wang X.B."/>
        </authorList>
    </citation>
    <scope>NUCLEOTIDE SEQUENCE [LARGE SCALE GENOMIC DNA]</scope>
    <source>
        <strain evidence="2">Hebei</strain>
    </source>
</reference>